<accession>A0A2W5ETC0</accession>
<keyword evidence="5 10" id="KW-0808">Transferase</keyword>
<dbReference type="Pfam" id="PF08545">
    <property type="entry name" value="ACP_syn_III"/>
    <property type="match status" value="1"/>
</dbReference>
<gene>
    <name evidence="10" type="primary">fabH</name>
    <name evidence="10" type="ORF">SAMEA4412665_01179</name>
</gene>
<dbReference type="RefSeq" id="WP_021103184.1">
    <property type="nucleotide sequence ID" value="NZ_AP026710.1"/>
</dbReference>
<comment type="similarity">
    <text evidence="2">Belongs to the thiolase-like superfamily. FabH family.</text>
</comment>
<evidence type="ECO:0000256" key="6">
    <source>
        <dbReference type="ARBA" id="ARBA00022832"/>
    </source>
</evidence>
<keyword evidence="7" id="KW-0443">Lipid metabolism</keyword>
<dbReference type="GO" id="GO:0033818">
    <property type="term" value="F:beta-ketoacyl-acyl-carrier-protein synthase III activity"/>
    <property type="evidence" value="ECO:0007669"/>
    <property type="project" value="UniProtKB-EC"/>
</dbReference>
<evidence type="ECO:0000256" key="9">
    <source>
        <dbReference type="ARBA" id="ARBA00023315"/>
    </source>
</evidence>
<keyword evidence="3" id="KW-0963">Cytoplasm</keyword>
<evidence type="ECO:0000256" key="3">
    <source>
        <dbReference type="ARBA" id="ARBA00022490"/>
    </source>
</evidence>
<accession>A0A239WL72</accession>
<dbReference type="GO" id="GO:0004315">
    <property type="term" value="F:3-oxoacyl-[acyl-carrier-protein] synthase activity"/>
    <property type="evidence" value="ECO:0007669"/>
    <property type="project" value="InterPro"/>
</dbReference>
<dbReference type="GeneID" id="85153726"/>
<evidence type="ECO:0000256" key="2">
    <source>
        <dbReference type="ARBA" id="ARBA00008642"/>
    </source>
</evidence>
<dbReference type="InterPro" id="IPR004655">
    <property type="entry name" value="FabH"/>
</dbReference>
<evidence type="ECO:0000313" key="10">
    <source>
        <dbReference type="EMBL" id="SNV34840.1"/>
    </source>
</evidence>
<dbReference type="PANTHER" id="PTHR34069:SF2">
    <property type="entry name" value="BETA-KETOACYL-[ACYL-CARRIER-PROTEIN] SYNTHASE III"/>
    <property type="match status" value="1"/>
</dbReference>
<dbReference type="GO" id="GO:0044550">
    <property type="term" value="P:secondary metabolite biosynthetic process"/>
    <property type="evidence" value="ECO:0007669"/>
    <property type="project" value="TreeGrafter"/>
</dbReference>
<organism evidence="10 11">
    <name type="scientific">Cutibacterium granulosum</name>
    <dbReference type="NCBI Taxonomy" id="33011"/>
    <lineage>
        <taxon>Bacteria</taxon>
        <taxon>Bacillati</taxon>
        <taxon>Actinomycetota</taxon>
        <taxon>Actinomycetes</taxon>
        <taxon>Propionibacteriales</taxon>
        <taxon>Propionibacteriaceae</taxon>
        <taxon>Cutibacterium</taxon>
    </lineage>
</organism>
<dbReference type="CDD" id="cd00830">
    <property type="entry name" value="KAS_III"/>
    <property type="match status" value="1"/>
</dbReference>
<proteinExistence type="inferred from homology"/>
<keyword evidence="6" id="KW-0276">Fatty acid metabolism</keyword>
<dbReference type="EC" id="2.3.1.180" evidence="10"/>
<dbReference type="Pfam" id="PF08541">
    <property type="entry name" value="ACP_syn_III_C"/>
    <property type="match status" value="1"/>
</dbReference>
<dbReference type="EMBL" id="LT906441">
    <property type="protein sequence ID" value="SNV34840.1"/>
    <property type="molecule type" value="Genomic_DNA"/>
</dbReference>
<reference evidence="10 11" key="1">
    <citation type="submission" date="2017-06" db="EMBL/GenBank/DDBJ databases">
        <authorList>
            <consortium name="Pathogen Informatics"/>
        </authorList>
    </citation>
    <scope>NUCLEOTIDE SEQUENCE [LARGE SCALE GENOMIC DNA]</scope>
    <source>
        <strain evidence="10 11">NCTC11865</strain>
    </source>
</reference>
<dbReference type="PANTHER" id="PTHR34069">
    <property type="entry name" value="3-OXOACYL-[ACYL-CARRIER-PROTEIN] SYNTHASE 3"/>
    <property type="match status" value="1"/>
</dbReference>
<keyword evidence="9 10" id="KW-0012">Acyltransferase</keyword>
<dbReference type="InterPro" id="IPR016039">
    <property type="entry name" value="Thiolase-like"/>
</dbReference>
<evidence type="ECO:0000313" key="11">
    <source>
        <dbReference type="Proteomes" id="UP000215332"/>
    </source>
</evidence>
<keyword evidence="4" id="KW-0444">Lipid biosynthesis</keyword>
<dbReference type="Gene3D" id="3.40.47.10">
    <property type="match status" value="1"/>
</dbReference>
<dbReference type="SUPFAM" id="SSF53901">
    <property type="entry name" value="Thiolase-like"/>
    <property type="match status" value="1"/>
</dbReference>
<dbReference type="AlphaFoldDB" id="A0A239WL72"/>
<keyword evidence="8" id="KW-0275">Fatty acid biosynthesis</keyword>
<name>A0A239WL72_9ACTN</name>
<dbReference type="InterPro" id="IPR013751">
    <property type="entry name" value="ACP_syn_III_N"/>
</dbReference>
<evidence type="ECO:0000256" key="4">
    <source>
        <dbReference type="ARBA" id="ARBA00022516"/>
    </source>
</evidence>
<evidence type="ECO:0000256" key="8">
    <source>
        <dbReference type="ARBA" id="ARBA00023160"/>
    </source>
</evidence>
<dbReference type="NCBIfam" id="TIGR00747">
    <property type="entry name" value="fabH"/>
    <property type="match status" value="1"/>
</dbReference>
<dbReference type="NCBIfam" id="NF006829">
    <property type="entry name" value="PRK09352.1"/>
    <property type="match status" value="1"/>
</dbReference>
<evidence type="ECO:0000256" key="7">
    <source>
        <dbReference type="ARBA" id="ARBA00023098"/>
    </source>
</evidence>
<dbReference type="KEGG" id="cgrn:4412665_01179"/>
<protein>
    <submittedName>
        <fullName evidence="10">3-oxoacyl-[acyl-carrier-protein] synthase 3</fullName>
        <ecNumber evidence="10">2.3.1.180</ecNumber>
    </submittedName>
</protein>
<evidence type="ECO:0000256" key="5">
    <source>
        <dbReference type="ARBA" id="ARBA00022679"/>
    </source>
</evidence>
<dbReference type="InterPro" id="IPR013747">
    <property type="entry name" value="ACP_syn_III_C"/>
</dbReference>
<dbReference type="GO" id="GO:0006633">
    <property type="term" value="P:fatty acid biosynthetic process"/>
    <property type="evidence" value="ECO:0007669"/>
    <property type="project" value="UniProtKB-KW"/>
</dbReference>
<comment type="pathway">
    <text evidence="1">Lipid metabolism.</text>
</comment>
<sequence>MNNPTLSASTGASYARILGTGSVRGDRVVTNEEMCTMIDSTPEWIEQRTGIRERRWATPEQTVIAMASQAARQAIEDAGLTPDQIDTVIIASVSHHRPSPSLATYVAREIGATSAAALDINAACAGFCYATTLSESLIRSGASTHVVSIGVERLSDMINMKDRSTAFLFSDGAGAAVFGPSEEPAIAPTQWGSRADQVEVIEIEDWTQAASHPDVNYPLIAMEGRKVFKWALTEVAAKAKEAIAAAGITADDLDVFIPHQANDRIVDVIVRHLGLPDSVTVCHDIAGMGNTSAASIPIAMDRMRRRGDAHSGDLALIIGFGAGLVYAGQVVRLP</sequence>
<evidence type="ECO:0000256" key="1">
    <source>
        <dbReference type="ARBA" id="ARBA00005189"/>
    </source>
</evidence>
<dbReference type="eggNOG" id="COG0332">
    <property type="taxonomic scope" value="Bacteria"/>
</dbReference>
<dbReference type="Proteomes" id="UP000215332">
    <property type="component" value="Chromosome 1"/>
</dbReference>